<reference evidence="1 2" key="1">
    <citation type="journal article" date="2012" name="ISME J.">
        <title>Genomic insights to SAR86, an abundant and uncultivated marine bacterial lineage.</title>
        <authorList>
            <person name="Dupont C.L."/>
            <person name="Rusch D.B."/>
            <person name="Yooseph S."/>
            <person name="Lombardo M.J."/>
            <person name="Richter R.A."/>
            <person name="Valas R."/>
            <person name="Novotny M."/>
            <person name="Yee-Greenbaum J."/>
            <person name="Selengut J.D."/>
            <person name="Haft D.H."/>
            <person name="Halpern A.L."/>
            <person name="Lasken R.S."/>
            <person name="Nealson K."/>
            <person name="Friedman R."/>
            <person name="Venter J.C."/>
        </authorList>
    </citation>
    <scope>NUCLEOTIDE SEQUENCE [LARGE SCALE GENOMIC DNA]</scope>
</reference>
<organism evidence="1 2">
    <name type="scientific">SAR86 cluster bacterium SAR86A</name>
    <dbReference type="NCBI Taxonomy" id="1123866"/>
    <lineage>
        <taxon>Bacteria</taxon>
        <taxon>Pseudomonadati</taxon>
        <taxon>Pseudomonadota</taxon>
        <taxon>Gammaproteobacteria</taxon>
        <taxon>SAR86 cluster</taxon>
    </lineage>
</organism>
<protein>
    <submittedName>
        <fullName evidence="1">NADH:flavin oxidoreductase/NADH oxidase</fullName>
    </submittedName>
</protein>
<gene>
    <name evidence="1" type="ORF">NT01SARS_0304</name>
</gene>
<name>J4WSD3_9GAMM</name>
<dbReference type="InterPro" id="IPR032710">
    <property type="entry name" value="NTF2-like_dom_sf"/>
</dbReference>
<dbReference type="SUPFAM" id="SSF54427">
    <property type="entry name" value="NTF2-like"/>
    <property type="match status" value="1"/>
</dbReference>
<dbReference type="AlphaFoldDB" id="J4WSD3"/>
<proteinExistence type="predicted"/>
<accession>J4WSD3</accession>
<dbReference type="STRING" id="1123866.NT01SARS_0304"/>
<dbReference type="HOGENOM" id="CLU_119884_0_0_6"/>
<dbReference type="Gene3D" id="3.10.450.50">
    <property type="match status" value="1"/>
</dbReference>
<dbReference type="Proteomes" id="UP000010305">
    <property type="component" value="Unassembled WGS sequence"/>
</dbReference>
<evidence type="ECO:0000313" key="2">
    <source>
        <dbReference type="Proteomes" id="UP000010305"/>
    </source>
</evidence>
<dbReference type="EMBL" id="JH611156">
    <property type="protein sequence ID" value="EJP71825.1"/>
    <property type="molecule type" value="Genomic_DNA"/>
</dbReference>
<sequence>MNEAKNLIHKWHEVVGSDDPLLLENIISDDAIFSSPVVFTPMEGKKITMMYLSAAGQSFNMEKFKYTKEIHDGLNSVLEFETYIDDISVNGVDIIEWNEEGKICNFKVMIRPFKAVQKVQEKMIEALESIT</sequence>
<evidence type="ECO:0000313" key="1">
    <source>
        <dbReference type="EMBL" id="EJP71825.1"/>
    </source>
</evidence>